<dbReference type="AlphaFoldDB" id="A0A7L7L9C7"/>
<keyword evidence="2" id="KW-1185">Reference proteome</keyword>
<dbReference type="RefSeq" id="WP_182411889.1">
    <property type="nucleotide sequence ID" value="NZ_CP055153.1"/>
</dbReference>
<accession>A0A7L7L9C7</accession>
<dbReference type="KEGG" id="add:HUW48_15895"/>
<name>A0A7L7L9C7_9BACT</name>
<proteinExistence type="predicted"/>
<gene>
    <name evidence="1" type="ORF">HUW48_15895</name>
</gene>
<sequence>MAASRTITQQIRFLLTAVTWCCVLLLNNQVIITYRPVVKEANAASNSQLQKNTSHKEQTVVKQKVTFEATTSYFILQLAHFTNWVTPVFQKPFLTIPEPISKIYRVRYFFSVLFSYIIIPNAP</sequence>
<organism evidence="1 2">
    <name type="scientific">Adhaeribacter radiodurans</name>
    <dbReference type="NCBI Taxonomy" id="2745197"/>
    <lineage>
        <taxon>Bacteria</taxon>
        <taxon>Pseudomonadati</taxon>
        <taxon>Bacteroidota</taxon>
        <taxon>Cytophagia</taxon>
        <taxon>Cytophagales</taxon>
        <taxon>Hymenobacteraceae</taxon>
        <taxon>Adhaeribacter</taxon>
    </lineage>
</organism>
<evidence type="ECO:0000313" key="1">
    <source>
        <dbReference type="EMBL" id="QMU29430.1"/>
    </source>
</evidence>
<reference evidence="1 2" key="1">
    <citation type="submission" date="2020-08" db="EMBL/GenBank/DDBJ databases">
        <title>Adhaeribacter dokdonensis sp. nov., isolated from the rhizosphere of Elymus tsukushiensis, a plant native to the Dokdo Islands, Republic of Korea.</title>
        <authorList>
            <person name="Ghim S.Y."/>
        </authorList>
    </citation>
    <scope>NUCLEOTIDE SEQUENCE [LARGE SCALE GENOMIC DNA]</scope>
    <source>
        <strain evidence="1 2">KUDC8001</strain>
    </source>
</reference>
<protein>
    <submittedName>
        <fullName evidence="1">Uncharacterized protein</fullName>
    </submittedName>
</protein>
<dbReference type="Proteomes" id="UP000514509">
    <property type="component" value="Chromosome"/>
</dbReference>
<evidence type="ECO:0000313" key="2">
    <source>
        <dbReference type="Proteomes" id="UP000514509"/>
    </source>
</evidence>
<dbReference type="EMBL" id="CP055153">
    <property type="protein sequence ID" value="QMU29430.1"/>
    <property type="molecule type" value="Genomic_DNA"/>
</dbReference>